<dbReference type="Pfam" id="PF15632">
    <property type="entry name" value="ATPgrasp_Ter"/>
    <property type="match status" value="1"/>
</dbReference>
<dbReference type="RefSeq" id="WP_012408103.1">
    <property type="nucleotide sequence ID" value="NC_010628.1"/>
</dbReference>
<dbReference type="SUPFAM" id="SSF56059">
    <property type="entry name" value="Glutathione synthetase ATP-binding domain-like"/>
    <property type="match status" value="1"/>
</dbReference>
<protein>
    <recommendedName>
        <fullName evidence="5">ATP-grasp domain-containing protein</fullName>
    </recommendedName>
</protein>
<evidence type="ECO:0000256" key="2">
    <source>
        <dbReference type="ARBA" id="ARBA00022741"/>
    </source>
</evidence>
<keyword evidence="3 4" id="KW-0067">ATP-binding</keyword>
<name>B2IYJ5_NOSP7</name>
<dbReference type="PANTHER" id="PTHR43585">
    <property type="entry name" value="FUMIPYRROLE BIOSYNTHESIS PROTEIN C"/>
    <property type="match status" value="1"/>
</dbReference>
<dbReference type="OrthoDB" id="9803907at2"/>
<dbReference type="AlphaFoldDB" id="B2IYJ5"/>
<dbReference type="HOGENOM" id="CLU_771466_0_0_3"/>
<dbReference type="InterPro" id="IPR013815">
    <property type="entry name" value="ATP_grasp_subdomain_1"/>
</dbReference>
<dbReference type="Proteomes" id="UP000001191">
    <property type="component" value="Chromosome"/>
</dbReference>
<keyword evidence="7" id="KW-1185">Reference proteome</keyword>
<dbReference type="PANTHER" id="PTHR43585:SF2">
    <property type="entry name" value="ATP-GRASP ENZYME FSQD"/>
    <property type="match status" value="1"/>
</dbReference>
<dbReference type="KEGG" id="npu:Npun_F1374"/>
<dbReference type="GO" id="GO:0046872">
    <property type="term" value="F:metal ion binding"/>
    <property type="evidence" value="ECO:0007669"/>
    <property type="project" value="InterPro"/>
</dbReference>
<evidence type="ECO:0000313" key="7">
    <source>
        <dbReference type="Proteomes" id="UP000001191"/>
    </source>
</evidence>
<evidence type="ECO:0000256" key="1">
    <source>
        <dbReference type="ARBA" id="ARBA00022598"/>
    </source>
</evidence>
<keyword evidence="1" id="KW-0436">Ligase</keyword>
<evidence type="ECO:0000256" key="4">
    <source>
        <dbReference type="PROSITE-ProRule" id="PRU00409"/>
    </source>
</evidence>
<dbReference type="InterPro" id="IPR052032">
    <property type="entry name" value="ATP-dep_AA_Ligase"/>
</dbReference>
<evidence type="ECO:0000313" key="6">
    <source>
        <dbReference type="EMBL" id="ACC80082.1"/>
    </source>
</evidence>
<organism evidence="6 7">
    <name type="scientific">Nostoc punctiforme (strain ATCC 29133 / PCC 73102)</name>
    <dbReference type="NCBI Taxonomy" id="63737"/>
    <lineage>
        <taxon>Bacteria</taxon>
        <taxon>Bacillati</taxon>
        <taxon>Cyanobacteriota</taxon>
        <taxon>Cyanophyceae</taxon>
        <taxon>Nostocales</taxon>
        <taxon>Nostocaceae</taxon>
        <taxon>Nostoc</taxon>
    </lineage>
</organism>
<keyword evidence="2 4" id="KW-0547">Nucleotide-binding</keyword>
<accession>B2IYJ5</accession>
<dbReference type="PhylomeDB" id="B2IYJ5"/>
<dbReference type="PROSITE" id="PS50975">
    <property type="entry name" value="ATP_GRASP"/>
    <property type="match status" value="1"/>
</dbReference>
<dbReference type="eggNOG" id="COG3919">
    <property type="taxonomic scope" value="Bacteria"/>
</dbReference>
<evidence type="ECO:0000256" key="3">
    <source>
        <dbReference type="ARBA" id="ARBA00022840"/>
    </source>
</evidence>
<dbReference type="GO" id="GO:0016874">
    <property type="term" value="F:ligase activity"/>
    <property type="evidence" value="ECO:0007669"/>
    <property type="project" value="UniProtKB-KW"/>
</dbReference>
<reference evidence="6 7" key="2">
    <citation type="journal article" date="2013" name="Plant Physiol.">
        <title>A Nostoc punctiforme Sugar Transporter Necessary to Establish a Cyanobacterium-Plant Symbiosis.</title>
        <authorList>
            <person name="Ekman M."/>
            <person name="Picossi S."/>
            <person name="Campbell E.L."/>
            <person name="Meeks J.C."/>
            <person name="Flores E."/>
        </authorList>
    </citation>
    <scope>NUCLEOTIDE SEQUENCE [LARGE SCALE GENOMIC DNA]</scope>
    <source>
        <strain evidence="7">ATCC 29133 / PCC 73102</strain>
    </source>
</reference>
<dbReference type="Gene3D" id="3.30.1490.20">
    <property type="entry name" value="ATP-grasp fold, A domain"/>
    <property type="match status" value="1"/>
</dbReference>
<feature type="domain" description="ATP-grasp" evidence="5">
    <location>
        <begin position="121"/>
        <end position="294"/>
    </location>
</feature>
<dbReference type="EnsemblBacteria" id="ACC80082">
    <property type="protein sequence ID" value="ACC80082"/>
    <property type="gene ID" value="Npun_F1374"/>
</dbReference>
<dbReference type="Gene3D" id="3.30.470.20">
    <property type="entry name" value="ATP-grasp fold, B domain"/>
    <property type="match status" value="1"/>
</dbReference>
<dbReference type="EMBL" id="CP001037">
    <property type="protein sequence ID" value="ACC80082.1"/>
    <property type="molecule type" value="Genomic_DNA"/>
</dbReference>
<reference evidence="7" key="1">
    <citation type="submission" date="2008-04" db="EMBL/GenBank/DDBJ databases">
        <title>Complete sequence of chromosome of Nostoc punctiforme ATCC 29133.</title>
        <authorList>
            <consortium name="US DOE Joint Genome Institute"/>
            <person name="Copeland A."/>
            <person name="Lucas S."/>
            <person name="Lapidus A."/>
            <person name="Glavina del Rio T."/>
            <person name="Dalin E."/>
            <person name="Tice H."/>
            <person name="Pitluck S."/>
            <person name="Chain P."/>
            <person name="Malfatti S."/>
            <person name="Shin M."/>
            <person name="Vergez L."/>
            <person name="Schmutz J."/>
            <person name="Larimer F."/>
            <person name="Land M."/>
            <person name="Hauser L."/>
            <person name="Kyrpides N."/>
            <person name="Kim E."/>
            <person name="Meeks J.C."/>
            <person name="Elhai J."/>
            <person name="Campbell E.L."/>
            <person name="Thiel T."/>
            <person name="Longmire J."/>
            <person name="Potts M."/>
            <person name="Atlas R."/>
        </authorList>
    </citation>
    <scope>NUCLEOTIDE SEQUENCE [LARGE SCALE GENOMIC DNA]</scope>
    <source>
        <strain evidence="7">ATCC 29133 / PCC 73102</strain>
    </source>
</reference>
<evidence type="ECO:0000259" key="5">
    <source>
        <dbReference type="PROSITE" id="PS50975"/>
    </source>
</evidence>
<proteinExistence type="predicted"/>
<dbReference type="STRING" id="63737.Npun_F1374"/>
<gene>
    <name evidence="6" type="ordered locus">Npun_F1374</name>
</gene>
<dbReference type="InterPro" id="IPR011761">
    <property type="entry name" value="ATP-grasp"/>
</dbReference>
<sequence>MNVLIVSSSEGITLSLLRCLGLLNIKSHVISVWKSSGSSRFSRFCKNYISSFITESSQGAENIADVINDYCKQQKIDIIIPSGLLGTFLVALIKEKLSYSSVFPINDADKIYNLNNKWQFYHLLRQHNIPTPKTILIETPEQIKLLNLNFPVMVKPLDRGNGYGVKKIDSIVDLHGYISNASQINNLPILVQEYVFGYDILLNVLAENGKLIAWTINRRVPYFFEFFQDENILEIAHKIIDSCNYTGVANFDIRFDERSNSVKVIECNPRFWASFGASVSYGIDFVNLGILLAQGQKLPDNLKKEVTCTEPEKIPYPSPSQFLKGLLLAKYPFAAMKKISSDLAWQSILDPLPNIYEKIWNRLGIVNTHDGVMLNKLLSNSIRVKI</sequence>
<dbReference type="GO" id="GO:0005524">
    <property type="term" value="F:ATP binding"/>
    <property type="evidence" value="ECO:0007669"/>
    <property type="project" value="UniProtKB-UniRule"/>
</dbReference>